<keyword evidence="1" id="KW-1185">Reference proteome</keyword>
<dbReference type="STRING" id="3635.A0A1U8IJI0"/>
<dbReference type="KEGG" id="ghi:107895813"/>
<name>A0A1U8IJI0_GOSHI</name>
<gene>
    <name evidence="2" type="primary">LOC107895813</name>
</gene>
<reference evidence="2" key="2">
    <citation type="submission" date="2025-08" db="UniProtKB">
        <authorList>
            <consortium name="RefSeq"/>
        </authorList>
    </citation>
    <scope>IDENTIFICATION</scope>
</reference>
<evidence type="ECO:0000313" key="2">
    <source>
        <dbReference type="RefSeq" id="XP_016676523.1"/>
    </source>
</evidence>
<dbReference type="Proteomes" id="UP000818029">
    <property type="component" value="Chromosome A10"/>
</dbReference>
<sequence>MTQKSAESGISEAFKGGLPREEKRMELFQKTLEECQLNDVGFSGRWFAWERGNLPETNIRERLDRGVANTKDSFNEEVKNLWGRAIGDLSQKLEFLRIGLKRCAGQIRTNRNWKKEMLIKKLSELVEAERDDRNLANMIDAKIQLNFEIEKKEYYWEQRAQLNWLQLGDRNTAFFHSHATQMRKKNQIKKLQNDNGEFTKNVREIEDIARVYFENLFKARRTAFNEHIFSSIKRCIFDEDNSKLLAPYEEVEIRGALFEMGSTKAPVEDVFPTPFYQRCWDIIGSDVVSFCLNLLNGKMEVSSINATQIM</sequence>
<reference evidence="1" key="1">
    <citation type="journal article" date="2020" name="Nat. Genet.">
        <title>Genomic diversifications of five Gossypium allopolyploid species and their impact on cotton improvement.</title>
        <authorList>
            <person name="Chen Z.J."/>
            <person name="Sreedasyam A."/>
            <person name="Ando A."/>
            <person name="Song Q."/>
            <person name="De Santiago L.M."/>
            <person name="Hulse-Kemp A.M."/>
            <person name="Ding M."/>
            <person name="Ye W."/>
            <person name="Kirkbride R.C."/>
            <person name="Jenkins J."/>
            <person name="Plott C."/>
            <person name="Lovell J."/>
            <person name="Lin Y.M."/>
            <person name="Vaughn R."/>
            <person name="Liu B."/>
            <person name="Simpson S."/>
            <person name="Scheffler B.E."/>
            <person name="Wen L."/>
            <person name="Saski C.A."/>
            <person name="Grover C.E."/>
            <person name="Hu G."/>
            <person name="Conover J.L."/>
            <person name="Carlson J.W."/>
            <person name="Shu S."/>
            <person name="Boston L.B."/>
            <person name="Williams M."/>
            <person name="Peterson D.G."/>
            <person name="McGee K."/>
            <person name="Jones D.C."/>
            <person name="Wendel J.F."/>
            <person name="Stelly D.M."/>
            <person name="Grimwood J."/>
            <person name="Schmutz J."/>
        </authorList>
    </citation>
    <scope>NUCLEOTIDE SEQUENCE [LARGE SCALE GENOMIC DNA]</scope>
    <source>
        <strain evidence="1">cv. TM-1</strain>
    </source>
</reference>
<evidence type="ECO:0008006" key="3">
    <source>
        <dbReference type="Google" id="ProtNLM"/>
    </source>
</evidence>
<dbReference type="RefSeq" id="XP_016676523.1">
    <property type="nucleotide sequence ID" value="XM_016821034.1"/>
</dbReference>
<accession>A0A1U8IJI0</accession>
<evidence type="ECO:0000313" key="1">
    <source>
        <dbReference type="Proteomes" id="UP000818029"/>
    </source>
</evidence>
<dbReference type="AlphaFoldDB" id="A0A1U8IJI0"/>
<organism evidence="1 2">
    <name type="scientific">Gossypium hirsutum</name>
    <name type="common">Upland cotton</name>
    <name type="synonym">Gossypium mexicanum</name>
    <dbReference type="NCBI Taxonomy" id="3635"/>
    <lineage>
        <taxon>Eukaryota</taxon>
        <taxon>Viridiplantae</taxon>
        <taxon>Streptophyta</taxon>
        <taxon>Embryophyta</taxon>
        <taxon>Tracheophyta</taxon>
        <taxon>Spermatophyta</taxon>
        <taxon>Magnoliopsida</taxon>
        <taxon>eudicotyledons</taxon>
        <taxon>Gunneridae</taxon>
        <taxon>Pentapetalae</taxon>
        <taxon>rosids</taxon>
        <taxon>malvids</taxon>
        <taxon>Malvales</taxon>
        <taxon>Malvaceae</taxon>
        <taxon>Malvoideae</taxon>
        <taxon>Gossypium</taxon>
    </lineage>
</organism>
<protein>
    <recommendedName>
        <fullName evidence="3">Reverse transcriptase</fullName>
    </recommendedName>
</protein>
<dbReference type="GeneID" id="107895813"/>
<proteinExistence type="predicted"/>
<dbReference type="PaxDb" id="3635-A0A1U8IJI0"/>